<gene>
    <name evidence="2" type="ORF">POCTA_138.1.T0770045</name>
</gene>
<feature type="compositionally biased region" description="Polar residues" evidence="1">
    <location>
        <begin position="27"/>
        <end position="36"/>
    </location>
</feature>
<evidence type="ECO:0000256" key="1">
    <source>
        <dbReference type="SAM" id="MobiDB-lite"/>
    </source>
</evidence>
<sequence>MGCSIQKQEKGNQSQQIKQQQVGGQETLIQSQSPKNENLIGETPSQINLRAQRLKHVRDIILSGYSNSPKNIHSRKQSTQNLWG</sequence>
<dbReference type="Proteomes" id="UP000683925">
    <property type="component" value="Unassembled WGS sequence"/>
</dbReference>
<name>A0A8S1VXY2_PAROT</name>
<dbReference type="OMA" id="GQETQIQ"/>
<proteinExistence type="predicted"/>
<keyword evidence="3" id="KW-1185">Reference proteome</keyword>
<reference evidence="2" key="1">
    <citation type="submission" date="2021-01" db="EMBL/GenBank/DDBJ databases">
        <authorList>
            <consortium name="Genoscope - CEA"/>
            <person name="William W."/>
        </authorList>
    </citation>
    <scope>NUCLEOTIDE SEQUENCE</scope>
</reference>
<dbReference type="OrthoDB" id="310799at2759"/>
<organism evidence="2 3">
    <name type="scientific">Paramecium octaurelia</name>
    <dbReference type="NCBI Taxonomy" id="43137"/>
    <lineage>
        <taxon>Eukaryota</taxon>
        <taxon>Sar</taxon>
        <taxon>Alveolata</taxon>
        <taxon>Ciliophora</taxon>
        <taxon>Intramacronucleata</taxon>
        <taxon>Oligohymenophorea</taxon>
        <taxon>Peniculida</taxon>
        <taxon>Parameciidae</taxon>
        <taxon>Paramecium</taxon>
    </lineage>
</organism>
<feature type="region of interest" description="Disordered" evidence="1">
    <location>
        <begin position="64"/>
        <end position="84"/>
    </location>
</feature>
<evidence type="ECO:0000313" key="3">
    <source>
        <dbReference type="Proteomes" id="UP000683925"/>
    </source>
</evidence>
<comment type="caution">
    <text evidence="2">The sequence shown here is derived from an EMBL/GenBank/DDBJ whole genome shotgun (WGS) entry which is preliminary data.</text>
</comment>
<feature type="compositionally biased region" description="Low complexity" evidence="1">
    <location>
        <begin position="11"/>
        <end position="25"/>
    </location>
</feature>
<protein>
    <submittedName>
        <fullName evidence="2">Uncharacterized protein</fullName>
    </submittedName>
</protein>
<accession>A0A8S1VXY2</accession>
<feature type="region of interest" description="Disordered" evidence="1">
    <location>
        <begin position="1"/>
        <end position="41"/>
    </location>
</feature>
<evidence type="ECO:0000313" key="2">
    <source>
        <dbReference type="EMBL" id="CAD8181467.1"/>
    </source>
</evidence>
<dbReference type="EMBL" id="CAJJDP010000076">
    <property type="protein sequence ID" value="CAD8181467.1"/>
    <property type="molecule type" value="Genomic_DNA"/>
</dbReference>
<dbReference type="AlphaFoldDB" id="A0A8S1VXY2"/>